<evidence type="ECO:0000256" key="5">
    <source>
        <dbReference type="ARBA" id="ARBA00022801"/>
    </source>
</evidence>
<dbReference type="InterPro" id="IPR019533">
    <property type="entry name" value="Peptidase_S26"/>
</dbReference>
<dbReference type="PANTHER" id="PTHR43390:SF1">
    <property type="entry name" value="CHLOROPLAST PROCESSING PEPTIDASE"/>
    <property type="match status" value="1"/>
</dbReference>
<feature type="transmembrane region" description="Helical" evidence="6">
    <location>
        <begin position="20"/>
        <end position="41"/>
    </location>
</feature>
<evidence type="ECO:0000256" key="2">
    <source>
        <dbReference type="ARBA" id="ARBA00004401"/>
    </source>
</evidence>
<keyword evidence="6" id="KW-0812">Transmembrane</keyword>
<sequence>MSDNTEKVNVKSEAWEWIKALVIALALVFLIRWLLFSPFLVSGQSMEPNFYDGERLIVNKILYDFRDPKRGEVIVFLAPDGRDYIKRVIGVPGDRVKVEGDTVYVNGQPIDEPYLKEAIEAAKARGVDYNNTNKEETVVQPGTLFVMGDNRSHSSDSRSNAVGLVPYDKIVGRAEVVFWPLSHIKLAR</sequence>
<proteinExistence type="inferred from homology"/>
<dbReference type="InterPro" id="IPR019757">
    <property type="entry name" value="Pept_S26A_signal_pept_1_Lys-AS"/>
</dbReference>
<dbReference type="InterPro" id="IPR036286">
    <property type="entry name" value="LexA/Signal_pep-like_sf"/>
</dbReference>
<evidence type="ECO:0000259" key="7">
    <source>
        <dbReference type="Pfam" id="PF10502"/>
    </source>
</evidence>
<comment type="catalytic activity">
    <reaction evidence="1 6">
        <text>Cleavage of hydrophobic, N-terminal signal or leader sequences from secreted and periplasmic proteins.</text>
        <dbReference type="EC" id="3.4.21.89"/>
    </reaction>
</comment>
<evidence type="ECO:0000256" key="4">
    <source>
        <dbReference type="ARBA" id="ARBA00013208"/>
    </source>
</evidence>
<feature type="domain" description="Peptidase S26" evidence="7">
    <location>
        <begin position="15"/>
        <end position="179"/>
    </location>
</feature>
<evidence type="ECO:0000256" key="3">
    <source>
        <dbReference type="ARBA" id="ARBA00009370"/>
    </source>
</evidence>
<comment type="caution">
    <text evidence="8">The sequence shown here is derived from an EMBL/GenBank/DDBJ whole genome shotgun (WGS) entry which is preliminary data.</text>
</comment>
<organism evidence="8 9">
    <name type="scientific">Paenibacillus thermoaerophilus</name>
    <dbReference type="NCBI Taxonomy" id="1215385"/>
    <lineage>
        <taxon>Bacteria</taxon>
        <taxon>Bacillati</taxon>
        <taxon>Bacillota</taxon>
        <taxon>Bacilli</taxon>
        <taxon>Bacillales</taxon>
        <taxon>Paenibacillaceae</taxon>
        <taxon>Paenibacillus</taxon>
    </lineage>
</organism>
<dbReference type="EC" id="3.4.21.89" evidence="4 6"/>
<accession>A0ABW2UY21</accession>
<dbReference type="RefSeq" id="WP_138787833.1">
    <property type="nucleotide sequence ID" value="NZ_JBHTGQ010000002.1"/>
</dbReference>
<dbReference type="EMBL" id="JBHTGQ010000002">
    <property type="protein sequence ID" value="MFC7748801.1"/>
    <property type="molecule type" value="Genomic_DNA"/>
</dbReference>
<dbReference type="Proteomes" id="UP001596528">
    <property type="component" value="Unassembled WGS sequence"/>
</dbReference>
<dbReference type="InterPro" id="IPR000223">
    <property type="entry name" value="Pept_S26A_signal_pept_1"/>
</dbReference>
<dbReference type="PRINTS" id="PR00727">
    <property type="entry name" value="LEADERPTASE"/>
</dbReference>
<evidence type="ECO:0000313" key="8">
    <source>
        <dbReference type="EMBL" id="MFC7748801.1"/>
    </source>
</evidence>
<dbReference type="SUPFAM" id="SSF51306">
    <property type="entry name" value="LexA/Signal peptidase"/>
    <property type="match status" value="1"/>
</dbReference>
<dbReference type="NCBIfam" id="TIGR02227">
    <property type="entry name" value="sigpep_I_bact"/>
    <property type="match status" value="1"/>
</dbReference>
<dbReference type="InterPro" id="IPR019758">
    <property type="entry name" value="Pept_S26A_signal_pept_1_CS"/>
</dbReference>
<dbReference type="Pfam" id="PF10502">
    <property type="entry name" value="Peptidase_S26"/>
    <property type="match status" value="1"/>
</dbReference>
<keyword evidence="9" id="KW-1185">Reference proteome</keyword>
<gene>
    <name evidence="8" type="primary">lepB</name>
    <name evidence="8" type="ORF">ACFQWB_02420</name>
</gene>
<dbReference type="PROSITE" id="PS00760">
    <property type="entry name" value="SPASE_I_2"/>
    <property type="match status" value="1"/>
</dbReference>
<dbReference type="PROSITE" id="PS00761">
    <property type="entry name" value="SPASE_I_3"/>
    <property type="match status" value="1"/>
</dbReference>
<evidence type="ECO:0000313" key="9">
    <source>
        <dbReference type="Proteomes" id="UP001596528"/>
    </source>
</evidence>
<comment type="subcellular location">
    <subcellularLocation>
        <location evidence="2">Cell membrane</location>
        <topology evidence="2">Single-pass type II membrane protein</topology>
    </subcellularLocation>
    <subcellularLocation>
        <location evidence="6">Membrane</location>
        <topology evidence="6">Single-pass type II membrane protein</topology>
    </subcellularLocation>
</comment>
<dbReference type="GO" id="GO:0009003">
    <property type="term" value="F:signal peptidase activity"/>
    <property type="evidence" value="ECO:0007669"/>
    <property type="project" value="UniProtKB-EC"/>
</dbReference>
<dbReference type="Gene3D" id="2.10.109.10">
    <property type="entry name" value="Umud Fragment, subunit A"/>
    <property type="match status" value="1"/>
</dbReference>
<reference evidence="9" key="1">
    <citation type="journal article" date="2019" name="Int. J. Syst. Evol. Microbiol.">
        <title>The Global Catalogue of Microorganisms (GCM) 10K type strain sequencing project: providing services to taxonomists for standard genome sequencing and annotation.</title>
        <authorList>
            <consortium name="The Broad Institute Genomics Platform"/>
            <consortium name="The Broad Institute Genome Sequencing Center for Infectious Disease"/>
            <person name="Wu L."/>
            <person name="Ma J."/>
        </authorList>
    </citation>
    <scope>NUCLEOTIDE SEQUENCE [LARGE SCALE GENOMIC DNA]</scope>
    <source>
        <strain evidence="9">JCM 18657</strain>
    </source>
</reference>
<dbReference type="CDD" id="cd06530">
    <property type="entry name" value="S26_SPase_I"/>
    <property type="match status" value="1"/>
</dbReference>
<protein>
    <recommendedName>
        <fullName evidence="4 6">Signal peptidase I</fullName>
        <ecNumber evidence="4 6">3.4.21.89</ecNumber>
    </recommendedName>
</protein>
<keyword evidence="5 6" id="KW-0378">Hydrolase</keyword>
<evidence type="ECO:0000256" key="1">
    <source>
        <dbReference type="ARBA" id="ARBA00000677"/>
    </source>
</evidence>
<comment type="similarity">
    <text evidence="3 6">Belongs to the peptidase S26 family.</text>
</comment>
<keyword evidence="6" id="KW-0645">Protease</keyword>
<evidence type="ECO:0000256" key="6">
    <source>
        <dbReference type="RuleBase" id="RU362042"/>
    </source>
</evidence>
<keyword evidence="6" id="KW-0472">Membrane</keyword>
<keyword evidence="6" id="KW-1133">Transmembrane helix</keyword>
<dbReference type="PANTHER" id="PTHR43390">
    <property type="entry name" value="SIGNAL PEPTIDASE I"/>
    <property type="match status" value="1"/>
</dbReference>
<name>A0ABW2UY21_9BACL</name>